<name>A0A0L1JSI6_9RHOB</name>
<keyword evidence="4 6" id="KW-1133">Transmembrane helix</keyword>
<dbReference type="EMBL" id="AQQZ01000003">
    <property type="protein sequence ID" value="KNG94358.1"/>
    <property type="molecule type" value="Genomic_DNA"/>
</dbReference>
<dbReference type="GO" id="GO:0015171">
    <property type="term" value="F:amino acid transmembrane transporter activity"/>
    <property type="evidence" value="ECO:0007669"/>
    <property type="project" value="TreeGrafter"/>
</dbReference>
<evidence type="ECO:0000256" key="5">
    <source>
        <dbReference type="ARBA" id="ARBA00023136"/>
    </source>
</evidence>
<feature type="transmembrane region" description="Helical" evidence="6">
    <location>
        <begin position="185"/>
        <end position="203"/>
    </location>
</feature>
<proteinExistence type="predicted"/>
<keyword evidence="2" id="KW-1003">Cell membrane</keyword>
<dbReference type="STRING" id="1317121.ATO11_09200"/>
<evidence type="ECO:0008006" key="9">
    <source>
        <dbReference type="Google" id="ProtNLM"/>
    </source>
</evidence>
<keyword evidence="5 6" id="KW-0472">Membrane</keyword>
<comment type="subcellular location">
    <subcellularLocation>
        <location evidence="1">Cell membrane</location>
        <topology evidence="1">Multi-pass membrane protein</topology>
    </subcellularLocation>
</comment>
<evidence type="ECO:0000256" key="3">
    <source>
        <dbReference type="ARBA" id="ARBA00022692"/>
    </source>
</evidence>
<keyword evidence="8" id="KW-1185">Reference proteome</keyword>
<evidence type="ECO:0000256" key="6">
    <source>
        <dbReference type="SAM" id="Phobius"/>
    </source>
</evidence>
<protein>
    <recommendedName>
        <fullName evidence="9">Lysine transporter LysE</fullName>
    </recommendedName>
</protein>
<organism evidence="7 8">
    <name type="scientific">Pseudaestuariivita atlantica</name>
    <dbReference type="NCBI Taxonomy" id="1317121"/>
    <lineage>
        <taxon>Bacteria</taxon>
        <taxon>Pseudomonadati</taxon>
        <taxon>Pseudomonadota</taxon>
        <taxon>Alphaproteobacteria</taxon>
        <taxon>Rhodobacterales</taxon>
        <taxon>Paracoccaceae</taxon>
        <taxon>Pseudaestuariivita</taxon>
    </lineage>
</organism>
<dbReference type="OrthoDB" id="7659099at2"/>
<comment type="caution">
    <text evidence="7">The sequence shown here is derived from an EMBL/GenBank/DDBJ whole genome shotgun (WGS) entry which is preliminary data.</text>
</comment>
<evidence type="ECO:0000256" key="2">
    <source>
        <dbReference type="ARBA" id="ARBA00022475"/>
    </source>
</evidence>
<dbReference type="Pfam" id="PF01810">
    <property type="entry name" value="LysE"/>
    <property type="match status" value="1"/>
</dbReference>
<evidence type="ECO:0000313" key="7">
    <source>
        <dbReference type="EMBL" id="KNG94358.1"/>
    </source>
</evidence>
<dbReference type="GO" id="GO:0005886">
    <property type="term" value="C:plasma membrane"/>
    <property type="evidence" value="ECO:0007669"/>
    <property type="project" value="UniProtKB-SubCell"/>
</dbReference>
<evidence type="ECO:0000256" key="4">
    <source>
        <dbReference type="ARBA" id="ARBA00022989"/>
    </source>
</evidence>
<dbReference type="AlphaFoldDB" id="A0A0L1JSI6"/>
<evidence type="ECO:0000313" key="8">
    <source>
        <dbReference type="Proteomes" id="UP000036938"/>
    </source>
</evidence>
<gene>
    <name evidence="7" type="ORF">ATO11_09200</name>
</gene>
<accession>A0A0L1JSI6</accession>
<feature type="transmembrane region" description="Helical" evidence="6">
    <location>
        <begin position="42"/>
        <end position="64"/>
    </location>
</feature>
<evidence type="ECO:0000256" key="1">
    <source>
        <dbReference type="ARBA" id="ARBA00004651"/>
    </source>
</evidence>
<dbReference type="PANTHER" id="PTHR30086">
    <property type="entry name" value="ARGININE EXPORTER PROTEIN ARGO"/>
    <property type="match status" value="1"/>
</dbReference>
<feature type="transmembrane region" description="Helical" evidence="6">
    <location>
        <begin position="70"/>
        <end position="90"/>
    </location>
</feature>
<dbReference type="InterPro" id="IPR001123">
    <property type="entry name" value="LeuE-type"/>
</dbReference>
<feature type="transmembrane region" description="Helical" evidence="6">
    <location>
        <begin position="6"/>
        <end position="30"/>
    </location>
</feature>
<keyword evidence="3 6" id="KW-0812">Transmembrane</keyword>
<dbReference type="Proteomes" id="UP000036938">
    <property type="component" value="Unassembled WGS sequence"/>
</dbReference>
<reference evidence="7 8" key="1">
    <citation type="journal article" date="2015" name="Int. J. Syst. Evol. Microbiol.">
        <title>Aestuariivita atlantica sp. nov., isolated from deep sea sediment of the Atlantic Ocean.</title>
        <authorList>
            <person name="Li G."/>
            <person name="Lai Q."/>
            <person name="Du Y."/>
            <person name="Liu X."/>
            <person name="Sun F."/>
            <person name="Shao Z."/>
        </authorList>
    </citation>
    <scope>NUCLEOTIDE SEQUENCE [LARGE SCALE GENOMIC DNA]</scope>
    <source>
        <strain evidence="7 8">22II-S11-z3</strain>
    </source>
</reference>
<dbReference type="RefSeq" id="WP_050530517.1">
    <property type="nucleotide sequence ID" value="NZ_AQQZ01000003.1"/>
</dbReference>
<feature type="transmembrane region" description="Helical" evidence="6">
    <location>
        <begin position="145"/>
        <end position="165"/>
    </location>
</feature>
<sequence length="206" mass="21853">MWADYAGLLVSFGIMVTGLLSPGPNILAIIGTSMERGRQAGSALACGIAVGSGLWAVLTVLGFSALMATYAGAMIVLKIAGAAYLAWLAFKSFRSAFGPTKQLNATARSDKALFWRGFLIQMTNPKAALMWIATVAVGIGSAAQVHISVLLVVGSFLLSLVGHLAYARAFSTEPVVRFYQRAKRWLDMAFGAFFAFAAFKLATSRS</sequence>
<feature type="transmembrane region" description="Helical" evidence="6">
    <location>
        <begin position="118"/>
        <end position="139"/>
    </location>
</feature>
<dbReference type="PANTHER" id="PTHR30086:SF21">
    <property type="entry name" value="TRANSPORT PROTEIN"/>
    <property type="match status" value="1"/>
</dbReference>